<dbReference type="Proteomes" id="UP000322245">
    <property type="component" value="Unassembled WGS sequence"/>
</dbReference>
<dbReference type="AlphaFoldDB" id="A0A5D3AT83"/>
<comment type="caution">
    <text evidence="2">The sequence shown here is derived from an EMBL/GenBank/DDBJ whole genome shotgun (WGS) entry which is preliminary data.</text>
</comment>
<gene>
    <name evidence="2" type="ORF">B9479_004755</name>
</gene>
<proteinExistence type="predicted"/>
<accession>A0A5D3AT83</accession>
<evidence type="ECO:0000313" key="3">
    <source>
        <dbReference type="Proteomes" id="UP000322245"/>
    </source>
</evidence>
<organism evidence="2 3">
    <name type="scientific">Cryptococcus floricola</name>
    <dbReference type="NCBI Taxonomy" id="2591691"/>
    <lineage>
        <taxon>Eukaryota</taxon>
        <taxon>Fungi</taxon>
        <taxon>Dikarya</taxon>
        <taxon>Basidiomycota</taxon>
        <taxon>Agaricomycotina</taxon>
        <taxon>Tremellomycetes</taxon>
        <taxon>Tremellales</taxon>
        <taxon>Cryptococcaceae</taxon>
        <taxon>Cryptococcus</taxon>
    </lineage>
</organism>
<feature type="region of interest" description="Disordered" evidence="1">
    <location>
        <begin position="14"/>
        <end position="46"/>
    </location>
</feature>
<evidence type="ECO:0000256" key="1">
    <source>
        <dbReference type="SAM" id="MobiDB-lite"/>
    </source>
</evidence>
<dbReference type="EMBL" id="NIDF01000057">
    <property type="protein sequence ID" value="TYJ54625.1"/>
    <property type="molecule type" value="Genomic_DNA"/>
</dbReference>
<feature type="compositionally biased region" description="Gly residues" evidence="1">
    <location>
        <begin position="20"/>
        <end position="42"/>
    </location>
</feature>
<sequence length="104" mass="10829">MSYYQQQYHYAGGPQHAYQGGHGGQGGAGQGGNGQGGTGGQAPGPDPNYRCLNPTCGIHVCQQQGLSLQAAIGATQSWSGRSGGVICYDCAWIVQSHFKQQQQS</sequence>
<reference evidence="2 3" key="1">
    <citation type="submission" date="2017-05" db="EMBL/GenBank/DDBJ databases">
        <title>The Genome Sequence of Tsuchiyaea wingfieldii DSM 27421.</title>
        <authorList>
            <person name="Cuomo C."/>
            <person name="Passer A."/>
            <person name="Billmyre B."/>
            <person name="Heitman J."/>
        </authorList>
    </citation>
    <scope>NUCLEOTIDE SEQUENCE [LARGE SCALE GENOMIC DNA]</scope>
    <source>
        <strain evidence="2 3">DSM 27421</strain>
    </source>
</reference>
<protein>
    <submittedName>
        <fullName evidence="2">Uncharacterized protein</fullName>
    </submittedName>
</protein>
<name>A0A5D3AT83_9TREE</name>
<keyword evidence="3" id="KW-1185">Reference proteome</keyword>
<evidence type="ECO:0000313" key="2">
    <source>
        <dbReference type="EMBL" id="TYJ54625.1"/>
    </source>
</evidence>